<dbReference type="AlphaFoldDB" id="A0A345YGL0"/>
<evidence type="ECO:0000313" key="2">
    <source>
        <dbReference type="Proteomes" id="UP000254508"/>
    </source>
</evidence>
<reference evidence="2" key="1">
    <citation type="submission" date="2018-07" db="EMBL/GenBank/DDBJ databases">
        <title>Genome sequence of Erythrobacter strain YH-07, an antagonistic bacterium isolated from Yellow Sea.</title>
        <authorList>
            <person name="Tang T."/>
            <person name="Liu Q."/>
            <person name="Sun X."/>
        </authorList>
    </citation>
    <scope>NUCLEOTIDE SEQUENCE [LARGE SCALE GENOMIC DNA]</scope>
    <source>
        <strain evidence="2">YH-07</strain>
    </source>
</reference>
<dbReference type="OrthoDB" id="7410084at2"/>
<proteinExistence type="predicted"/>
<name>A0A345YGL0_9SPHN</name>
<organism evidence="1 2">
    <name type="scientific">Erythrobacter aureus</name>
    <dbReference type="NCBI Taxonomy" id="2182384"/>
    <lineage>
        <taxon>Bacteria</taxon>
        <taxon>Pseudomonadati</taxon>
        <taxon>Pseudomonadota</taxon>
        <taxon>Alphaproteobacteria</taxon>
        <taxon>Sphingomonadales</taxon>
        <taxon>Erythrobacteraceae</taxon>
        <taxon>Erythrobacter/Porphyrobacter group</taxon>
        <taxon>Erythrobacter</taxon>
    </lineage>
</organism>
<dbReference type="SUPFAM" id="SSF54427">
    <property type="entry name" value="NTF2-like"/>
    <property type="match status" value="1"/>
</dbReference>
<dbReference type="Proteomes" id="UP000254508">
    <property type="component" value="Chromosome"/>
</dbReference>
<dbReference type="Gene3D" id="3.10.450.50">
    <property type="match status" value="1"/>
</dbReference>
<sequence length="112" mass="12224">MNARNHADALPLMADHMAFVDISGTKITGRDEILAVDDAFRDANDNAQVRIRTIDAHDDAVLVRGYLESDMAEVAGDTMWRVDFDGPVISAITVTRADNGMTLPKFAAMMQA</sequence>
<dbReference type="KEGG" id="err:DVR09_12680"/>
<protein>
    <recommendedName>
        <fullName evidence="3">Nuclear transport factor 2 family protein</fullName>
    </recommendedName>
</protein>
<evidence type="ECO:0008006" key="3">
    <source>
        <dbReference type="Google" id="ProtNLM"/>
    </source>
</evidence>
<gene>
    <name evidence="1" type="ORF">DVR09_12680</name>
</gene>
<dbReference type="InterPro" id="IPR032710">
    <property type="entry name" value="NTF2-like_dom_sf"/>
</dbReference>
<keyword evidence="2" id="KW-1185">Reference proteome</keyword>
<evidence type="ECO:0000313" key="1">
    <source>
        <dbReference type="EMBL" id="AXK43062.1"/>
    </source>
</evidence>
<dbReference type="EMBL" id="CP031357">
    <property type="protein sequence ID" value="AXK43062.1"/>
    <property type="molecule type" value="Genomic_DNA"/>
</dbReference>
<accession>A0A345YGL0</accession>